<dbReference type="AlphaFoldDB" id="A0A1V4IZ21"/>
<protein>
    <recommendedName>
        <fullName evidence="11">L-dopachrome isomerase</fullName>
        <ecNumber evidence="8">5.3.2.1</ecNumber>
        <ecNumber evidence="7">5.3.3.12</ecNumber>
    </recommendedName>
    <alternativeName>
        <fullName evidence="9">L-dopachrome tautomerase</fullName>
    </alternativeName>
    <alternativeName>
        <fullName evidence="10">Phenylpyruvate tautomerase</fullName>
    </alternativeName>
</protein>
<comment type="subcellular location">
    <subcellularLocation>
        <location evidence="1">Secreted</location>
    </subcellularLocation>
</comment>
<dbReference type="SUPFAM" id="SSF55331">
    <property type="entry name" value="Tautomerase/MIF"/>
    <property type="match status" value="1"/>
</dbReference>
<keyword evidence="13" id="KW-1185">Reference proteome</keyword>
<gene>
    <name evidence="12" type="ORF">CLORY_05160</name>
</gene>
<dbReference type="InterPro" id="IPR001398">
    <property type="entry name" value="Macrophage_inhib_fac"/>
</dbReference>
<evidence type="ECO:0000256" key="11">
    <source>
        <dbReference type="ARBA" id="ARBA00042730"/>
    </source>
</evidence>
<dbReference type="Pfam" id="PF01187">
    <property type="entry name" value="MIF"/>
    <property type="match status" value="1"/>
</dbReference>
<evidence type="ECO:0000256" key="7">
    <source>
        <dbReference type="ARBA" id="ARBA00038932"/>
    </source>
</evidence>
<evidence type="ECO:0000256" key="5">
    <source>
        <dbReference type="ARBA" id="ARBA00036735"/>
    </source>
</evidence>
<dbReference type="GO" id="GO:0005125">
    <property type="term" value="F:cytokine activity"/>
    <property type="evidence" value="ECO:0007669"/>
    <property type="project" value="UniProtKB-KW"/>
</dbReference>
<reference evidence="12 13" key="1">
    <citation type="submission" date="2017-03" db="EMBL/GenBank/DDBJ databases">
        <title>Genome sequence of Clostridium oryzae DSM 28571.</title>
        <authorList>
            <person name="Poehlein A."/>
            <person name="Daniel R."/>
        </authorList>
    </citation>
    <scope>NUCLEOTIDE SEQUENCE [LARGE SCALE GENOMIC DNA]</scope>
    <source>
        <strain evidence="12 13">DSM 28571</strain>
    </source>
</reference>
<proteinExistence type="predicted"/>
<dbReference type="InterPro" id="IPR014347">
    <property type="entry name" value="Tautomerase/MIF_sf"/>
</dbReference>
<dbReference type="STRING" id="1450648.CLORY_05160"/>
<evidence type="ECO:0000256" key="8">
    <source>
        <dbReference type="ARBA" id="ARBA00039086"/>
    </source>
</evidence>
<evidence type="ECO:0000256" key="2">
    <source>
        <dbReference type="ARBA" id="ARBA00022514"/>
    </source>
</evidence>
<accession>A0A1V4IZ21</accession>
<dbReference type="PANTHER" id="PTHR11954:SF6">
    <property type="entry name" value="MACROPHAGE MIGRATION INHIBITORY FACTOR"/>
    <property type="match status" value="1"/>
</dbReference>
<comment type="catalytic activity">
    <reaction evidence="5">
        <text>3-phenylpyruvate = enol-phenylpyruvate</text>
        <dbReference type="Rhea" id="RHEA:17097"/>
        <dbReference type="ChEBI" id="CHEBI:16815"/>
        <dbReference type="ChEBI" id="CHEBI:18005"/>
        <dbReference type="EC" id="5.3.2.1"/>
    </reaction>
</comment>
<comment type="catalytic activity">
    <reaction evidence="6">
        <text>L-dopachrome = 5,6-dihydroxyindole-2-carboxylate</text>
        <dbReference type="Rhea" id="RHEA:13041"/>
        <dbReference type="ChEBI" id="CHEBI:16875"/>
        <dbReference type="ChEBI" id="CHEBI:57509"/>
        <dbReference type="EC" id="5.3.3.12"/>
    </reaction>
</comment>
<dbReference type="GO" id="GO:0005615">
    <property type="term" value="C:extracellular space"/>
    <property type="evidence" value="ECO:0007669"/>
    <property type="project" value="UniProtKB-KW"/>
</dbReference>
<evidence type="ECO:0000313" key="12">
    <source>
        <dbReference type="EMBL" id="OPJ64647.1"/>
    </source>
</evidence>
<evidence type="ECO:0000313" key="13">
    <source>
        <dbReference type="Proteomes" id="UP000190080"/>
    </source>
</evidence>
<dbReference type="PANTHER" id="PTHR11954">
    <property type="entry name" value="D-DOPACHROME DECARBOXYLASE"/>
    <property type="match status" value="1"/>
</dbReference>
<dbReference type="EMBL" id="MZGV01000003">
    <property type="protein sequence ID" value="OPJ64647.1"/>
    <property type="molecule type" value="Genomic_DNA"/>
</dbReference>
<comment type="caution">
    <text evidence="12">The sequence shown here is derived from an EMBL/GenBank/DDBJ whole genome shotgun (WGS) entry which is preliminary data.</text>
</comment>
<dbReference type="RefSeq" id="WP_079421968.1">
    <property type="nucleotide sequence ID" value="NZ_MZGV01000003.1"/>
</dbReference>
<dbReference type="Gene3D" id="3.30.429.10">
    <property type="entry name" value="Macrophage Migration Inhibitory Factor"/>
    <property type="match status" value="1"/>
</dbReference>
<keyword evidence="3" id="KW-0964">Secreted</keyword>
<organism evidence="12 13">
    <name type="scientific">Clostridium oryzae</name>
    <dbReference type="NCBI Taxonomy" id="1450648"/>
    <lineage>
        <taxon>Bacteria</taxon>
        <taxon>Bacillati</taxon>
        <taxon>Bacillota</taxon>
        <taxon>Clostridia</taxon>
        <taxon>Eubacteriales</taxon>
        <taxon>Clostridiaceae</taxon>
        <taxon>Clostridium</taxon>
    </lineage>
</organism>
<keyword evidence="4" id="KW-0413">Isomerase</keyword>
<sequence>MPCIQTKVNVKISEEKEEVIKSKLGKAIELIPGKSESWLMVSFEDECKLYFKGSKDDKIAFVEVKIFGKASDKAYDDLTAAITDILHEELDISPLNIYVKYEEVDHWGWNGSNF</sequence>
<dbReference type="Proteomes" id="UP000190080">
    <property type="component" value="Unassembled WGS sequence"/>
</dbReference>
<dbReference type="OrthoDB" id="5769863at2"/>
<evidence type="ECO:0000256" key="9">
    <source>
        <dbReference type="ARBA" id="ARBA00041631"/>
    </source>
</evidence>
<evidence type="ECO:0000256" key="1">
    <source>
        <dbReference type="ARBA" id="ARBA00004613"/>
    </source>
</evidence>
<evidence type="ECO:0000256" key="4">
    <source>
        <dbReference type="ARBA" id="ARBA00023235"/>
    </source>
</evidence>
<evidence type="ECO:0000256" key="6">
    <source>
        <dbReference type="ARBA" id="ARBA00036823"/>
    </source>
</evidence>
<dbReference type="EC" id="5.3.3.12" evidence="7"/>
<dbReference type="GO" id="GO:0004167">
    <property type="term" value="F:dopachrome isomerase activity"/>
    <property type="evidence" value="ECO:0007669"/>
    <property type="project" value="UniProtKB-EC"/>
</dbReference>
<evidence type="ECO:0000256" key="3">
    <source>
        <dbReference type="ARBA" id="ARBA00022525"/>
    </source>
</evidence>
<dbReference type="EC" id="5.3.2.1" evidence="8"/>
<keyword evidence="2" id="KW-0202">Cytokine</keyword>
<name>A0A1V4IZ21_9CLOT</name>
<dbReference type="GO" id="GO:0050178">
    <property type="term" value="F:phenylpyruvate tautomerase activity"/>
    <property type="evidence" value="ECO:0007669"/>
    <property type="project" value="UniProtKB-EC"/>
</dbReference>
<evidence type="ECO:0000256" key="10">
    <source>
        <dbReference type="ARBA" id="ARBA00041912"/>
    </source>
</evidence>